<dbReference type="AlphaFoldDB" id="C9LWZ2"/>
<name>C9LWZ2_SELS3</name>
<dbReference type="EMBL" id="CP002637">
    <property type="protein sequence ID" value="AEC01130.1"/>
    <property type="molecule type" value="Genomic_DNA"/>
</dbReference>
<dbReference type="PANTHER" id="PTHR40398:SF1">
    <property type="entry name" value="PTS SYSTEM GLUCITOL_SORBITOL-SPECIFIC EIIA COMPONENT"/>
    <property type="match status" value="1"/>
</dbReference>
<accession>C9LWZ2</accession>
<protein>
    <submittedName>
        <fullName evidence="2">PTS system glucitol/sorbitol-specific IIA component</fullName>
    </submittedName>
</protein>
<dbReference type="EMBL" id="ACKP02000046">
    <property type="protein sequence ID" value="EEX76668.1"/>
    <property type="molecule type" value="Genomic_DNA"/>
</dbReference>
<reference evidence="2 3" key="1">
    <citation type="submission" date="2009-09" db="EMBL/GenBank/DDBJ databases">
        <authorList>
            <person name="Weinstock G."/>
            <person name="Sodergren E."/>
            <person name="Clifton S."/>
            <person name="Fulton L."/>
            <person name="Fulton B."/>
            <person name="Courtney L."/>
            <person name="Fronick C."/>
            <person name="Harrison M."/>
            <person name="Strong C."/>
            <person name="Farmer C."/>
            <person name="Delahaunty K."/>
            <person name="Markovic C."/>
            <person name="Hall O."/>
            <person name="Minx P."/>
            <person name="Tomlinson C."/>
            <person name="Mitreva M."/>
            <person name="Nelson J."/>
            <person name="Hou S."/>
            <person name="Wollam A."/>
            <person name="Pepin K.H."/>
            <person name="Johnson M."/>
            <person name="Bhonagiri V."/>
            <person name="Nash W.E."/>
            <person name="Warren W."/>
            <person name="Chinwalla A."/>
            <person name="Mardis E.R."/>
            <person name="Wilson R.K."/>
        </authorList>
    </citation>
    <scope>NUCLEOTIDE SEQUENCE [LARGE SCALE GENOMIC DNA]</scope>
    <source>
        <strain evidence="2">ATCC 35185</strain>
        <strain evidence="3">ATCC 35185 / DSM 20758 / VPI D19B-28</strain>
    </source>
</reference>
<dbReference type="Gene3D" id="2.40.33.40">
    <property type="entry name" value="Phosphotransferase system, glucitol/sorbitol-specific IIA component"/>
    <property type="match status" value="1"/>
</dbReference>
<evidence type="ECO:0000313" key="4">
    <source>
        <dbReference type="Proteomes" id="UP000011124"/>
    </source>
</evidence>
<dbReference type="GO" id="GO:0008982">
    <property type="term" value="F:protein-N(PI)-phosphohistidine-sugar phosphotransferase activity"/>
    <property type="evidence" value="ECO:0007669"/>
    <property type="project" value="InterPro"/>
</dbReference>
<organism evidence="2 3">
    <name type="scientific">Selenomonas sputigena (strain ATCC 35185 / DSM 20758 / CCUG 44933 / VPI D19B-28)</name>
    <dbReference type="NCBI Taxonomy" id="546271"/>
    <lineage>
        <taxon>Bacteria</taxon>
        <taxon>Bacillati</taxon>
        <taxon>Bacillota</taxon>
        <taxon>Negativicutes</taxon>
        <taxon>Selenomonadales</taxon>
        <taxon>Selenomonadaceae</taxon>
        <taxon>Selenomonas</taxon>
    </lineage>
</organism>
<dbReference type="GO" id="GO:0005737">
    <property type="term" value="C:cytoplasm"/>
    <property type="evidence" value="ECO:0007669"/>
    <property type="project" value="InterPro"/>
</dbReference>
<dbReference type="RefSeq" id="WP_006193312.1">
    <property type="nucleotide sequence ID" value="NC_015437.1"/>
</dbReference>
<dbReference type="STRING" id="546271.Selsp_2184"/>
<dbReference type="GO" id="GO:0016301">
    <property type="term" value="F:kinase activity"/>
    <property type="evidence" value="ECO:0007669"/>
    <property type="project" value="TreeGrafter"/>
</dbReference>
<dbReference type="PANTHER" id="PTHR40398">
    <property type="entry name" value="PTS SYSTEM GLUCITOL/SORBITOL-SPECIFIC EIIA COMPONENT"/>
    <property type="match status" value="1"/>
</dbReference>
<evidence type="ECO:0000313" key="2">
    <source>
        <dbReference type="EMBL" id="EEX76668.1"/>
    </source>
</evidence>
<reference evidence="1 4" key="2">
    <citation type="submission" date="2011-04" db="EMBL/GenBank/DDBJ databases">
        <title>The complete genome of Selenomonas sputigena DSM 20758.</title>
        <authorList>
            <consortium name="US DOE Joint Genome Institute (JGI-PGF)"/>
            <person name="Lucas S."/>
            <person name="Copeland A."/>
            <person name="Lapidus A."/>
            <person name="Bruce D."/>
            <person name="Goodwin L."/>
            <person name="Pitluck S."/>
            <person name="Peters L."/>
            <person name="Kyrpides N."/>
            <person name="Mavromatis K."/>
            <person name="Ivanova N."/>
            <person name="Ovchinnikova G."/>
            <person name="Teshima H."/>
            <person name="Detter J.C."/>
            <person name="Tapia R."/>
            <person name="Han C."/>
            <person name="Land M."/>
            <person name="Hauser L."/>
            <person name="Markowitz V."/>
            <person name="Cheng J.-F."/>
            <person name="Hugenholtz P."/>
            <person name="Woyke T."/>
            <person name="Wu D."/>
            <person name="Gronow S."/>
            <person name="Wellnitz S."/>
            <person name="Schneider S."/>
            <person name="Klenk H.-P."/>
            <person name="Eisen J.A."/>
        </authorList>
    </citation>
    <scope>NUCLEOTIDE SEQUENCE [LARGE SCALE GENOMIC DNA]</scope>
    <source>
        <strain evidence="1">ATCC 35185</strain>
        <strain evidence="4">ATCC 35185 / DSM 20758 / VPI D19B-28</strain>
    </source>
</reference>
<dbReference type="eggNOG" id="COG3731">
    <property type="taxonomic scope" value="Bacteria"/>
</dbReference>
<sequence>MKYDVTITNIGSLAPNFLENSSSIILLDEGVRPNLTEMVVEHTAGELSDDIKVGDTLTMGAKRKYKVVSVGEAVNENLRKDGHCTVVINAEGSMPGQLIVKGSLPPRLNLGDKITIE</sequence>
<keyword evidence="4" id="KW-1185">Reference proteome</keyword>
<dbReference type="SUPFAM" id="SSF141530">
    <property type="entry name" value="PTSIIA/GutA-like"/>
    <property type="match status" value="1"/>
</dbReference>
<dbReference type="GO" id="GO:0009401">
    <property type="term" value="P:phosphoenolpyruvate-dependent sugar phosphotransferase system"/>
    <property type="evidence" value="ECO:0007669"/>
    <property type="project" value="InterPro"/>
</dbReference>
<evidence type="ECO:0000313" key="1">
    <source>
        <dbReference type="EMBL" id="AEC01130.1"/>
    </source>
</evidence>
<gene>
    <name evidence="1" type="ordered locus">Selsp_2184</name>
    <name evidence="2" type="ORF">SELSPUOL_01998</name>
</gene>
<dbReference type="OrthoDB" id="5113885at2"/>
<dbReference type="InterPro" id="IPR004716">
    <property type="entry name" value="PTS_IIA_glucitol/sorbitol-sp"/>
</dbReference>
<dbReference type="KEGG" id="ssg:Selsp_2184"/>
<proteinExistence type="predicted"/>
<dbReference type="HOGENOM" id="CLU_138435_0_0_9"/>
<dbReference type="Proteomes" id="UP000011124">
    <property type="component" value="Chromosome"/>
</dbReference>
<dbReference type="Proteomes" id="UP000003505">
    <property type="component" value="Unassembled WGS sequence"/>
</dbReference>
<dbReference type="Pfam" id="PF03829">
    <property type="entry name" value="PTSIIA_gutA"/>
    <property type="match status" value="1"/>
</dbReference>
<dbReference type="InterPro" id="IPR036665">
    <property type="entry name" value="PTS_IIA_glucitol/sorbitol_sf"/>
</dbReference>
<evidence type="ECO:0000313" key="3">
    <source>
        <dbReference type="Proteomes" id="UP000003505"/>
    </source>
</evidence>